<dbReference type="PANTHER" id="PTHR42711">
    <property type="entry name" value="ABC TRANSPORTER ATP-BINDING PROTEIN"/>
    <property type="match status" value="1"/>
</dbReference>
<dbReference type="PROSITE" id="PS50893">
    <property type="entry name" value="ABC_TRANSPORTER_2"/>
    <property type="match status" value="1"/>
</dbReference>
<sequence length="324" mass="35054">MTMIDVRALVKTYPGQVEAVRGIDFNVKKGRIFGLLGPNGAGKSSTIRMLATLSRPTSGRIRIDGKDAALDTVQIRRTIGYVAQSSVADVHLTGLENLMLQGRLFGLGGEALRQRAAHLLALFDLEEAANRRTKGWSGGMRRRLDLAMGLVHGPHLLLLDEPSAGLDPHSRAVMWREVERLAEKDGITIILSTHYLEEADRLADEIAIIDKGRIVATGTPHALKDRLRGDLVSIRLQSPDFDEDSLHAALAPLPFAVDVKCNGPQIDLRVDNGSTAMPALMAALAAFDLQEVSMSRASLDDVYLAVTGKPYDAVHSGVTQKVAS</sequence>
<evidence type="ECO:0000259" key="6">
    <source>
        <dbReference type="PROSITE" id="PS50893"/>
    </source>
</evidence>
<dbReference type="SUPFAM" id="SSF52540">
    <property type="entry name" value="P-loop containing nucleoside triphosphate hydrolases"/>
    <property type="match status" value="1"/>
</dbReference>
<dbReference type="Gene3D" id="3.40.50.300">
    <property type="entry name" value="P-loop containing nucleotide triphosphate hydrolases"/>
    <property type="match status" value="1"/>
</dbReference>
<evidence type="ECO:0000313" key="8">
    <source>
        <dbReference type="Proteomes" id="UP000322084"/>
    </source>
</evidence>
<keyword evidence="5 7" id="KW-0067">ATP-binding</keyword>
<evidence type="ECO:0000256" key="2">
    <source>
        <dbReference type="ARBA" id="ARBA00022448"/>
    </source>
</evidence>
<proteinExistence type="inferred from homology"/>
<dbReference type="InterPro" id="IPR027417">
    <property type="entry name" value="P-loop_NTPase"/>
</dbReference>
<evidence type="ECO:0000256" key="1">
    <source>
        <dbReference type="ARBA" id="ARBA00005417"/>
    </source>
</evidence>
<dbReference type="Proteomes" id="UP000322084">
    <property type="component" value="Unassembled WGS sequence"/>
</dbReference>
<reference evidence="7 8" key="1">
    <citation type="submission" date="2019-09" db="EMBL/GenBank/DDBJ databases">
        <title>NBRP : Genome information of microbial organism related human and environment.</title>
        <authorList>
            <person name="Hattori M."/>
            <person name="Oshima K."/>
            <person name="Inaba H."/>
            <person name="Suda W."/>
            <person name="Sakamoto M."/>
            <person name="Iino T."/>
            <person name="Kitahara M."/>
            <person name="Oshida Y."/>
            <person name="Iida T."/>
            <person name="Kudo T."/>
            <person name="Itoh T."/>
            <person name="Ohkuma M."/>
        </authorList>
    </citation>
    <scope>NUCLEOTIDE SEQUENCE [LARGE SCALE GENOMIC DNA]</scope>
    <source>
        <strain evidence="7 8">Hi-2</strain>
    </source>
</reference>
<dbReference type="AlphaFoldDB" id="A0A5A7MPQ0"/>
<protein>
    <submittedName>
        <fullName evidence="7">Daunorubicin resistance protein DrrA family ABC transporter ATP-binding protein</fullName>
    </submittedName>
</protein>
<feature type="domain" description="ABC transporter" evidence="6">
    <location>
        <begin position="4"/>
        <end position="236"/>
    </location>
</feature>
<keyword evidence="4" id="KW-0547">Nucleotide-binding</keyword>
<evidence type="ECO:0000256" key="4">
    <source>
        <dbReference type="ARBA" id="ARBA00022741"/>
    </source>
</evidence>
<comment type="caution">
    <text evidence="7">The sequence shown here is derived from an EMBL/GenBank/DDBJ whole genome shotgun (WGS) entry which is preliminary data.</text>
</comment>
<organism evidence="7 8">
    <name type="scientific">Iodidimonas gelatinilytica</name>
    <dbReference type="NCBI Taxonomy" id="1236966"/>
    <lineage>
        <taxon>Bacteria</taxon>
        <taxon>Pseudomonadati</taxon>
        <taxon>Pseudomonadota</taxon>
        <taxon>Alphaproteobacteria</taxon>
        <taxon>Iodidimonadales</taxon>
        <taxon>Iodidimonadaceae</taxon>
        <taxon>Iodidimonas</taxon>
    </lineage>
</organism>
<dbReference type="InterPro" id="IPR003593">
    <property type="entry name" value="AAA+_ATPase"/>
</dbReference>
<keyword evidence="3" id="KW-0536">Nodulation</keyword>
<comment type="similarity">
    <text evidence="1">Belongs to the ABC transporter superfamily.</text>
</comment>
<evidence type="ECO:0000313" key="7">
    <source>
        <dbReference type="EMBL" id="GEQ98032.1"/>
    </source>
</evidence>
<dbReference type="EMBL" id="BKCL01000004">
    <property type="protein sequence ID" value="GEQ98032.1"/>
    <property type="molecule type" value="Genomic_DNA"/>
</dbReference>
<keyword evidence="2" id="KW-0813">Transport</keyword>
<dbReference type="SMART" id="SM00382">
    <property type="entry name" value="AAA"/>
    <property type="match status" value="1"/>
</dbReference>
<name>A0A5A7MPQ0_9PROT</name>
<dbReference type="InterPro" id="IPR050763">
    <property type="entry name" value="ABC_transporter_ATP-binding"/>
</dbReference>
<accession>A0A5A7MPQ0</accession>
<dbReference type="PANTHER" id="PTHR42711:SF5">
    <property type="entry name" value="ABC TRANSPORTER ATP-BINDING PROTEIN NATA"/>
    <property type="match status" value="1"/>
</dbReference>
<dbReference type="RefSeq" id="WP_150000395.1">
    <property type="nucleotide sequence ID" value="NZ_BKCL01000004.1"/>
</dbReference>
<gene>
    <name evidence="7" type="ORF">JCM17844_16690</name>
</gene>
<evidence type="ECO:0000256" key="5">
    <source>
        <dbReference type="ARBA" id="ARBA00022840"/>
    </source>
</evidence>
<dbReference type="Pfam" id="PF00005">
    <property type="entry name" value="ABC_tran"/>
    <property type="match status" value="1"/>
</dbReference>
<dbReference type="GO" id="GO:0016887">
    <property type="term" value="F:ATP hydrolysis activity"/>
    <property type="evidence" value="ECO:0007669"/>
    <property type="project" value="InterPro"/>
</dbReference>
<dbReference type="InterPro" id="IPR003439">
    <property type="entry name" value="ABC_transporter-like_ATP-bd"/>
</dbReference>
<evidence type="ECO:0000256" key="3">
    <source>
        <dbReference type="ARBA" id="ARBA00022458"/>
    </source>
</evidence>
<dbReference type="GO" id="GO:0005524">
    <property type="term" value="F:ATP binding"/>
    <property type="evidence" value="ECO:0007669"/>
    <property type="project" value="UniProtKB-KW"/>
</dbReference>